<organism evidence="8 9">
    <name type="scientific">Convivina praedatoris</name>
    <dbReference type="NCBI Taxonomy" id="2880963"/>
    <lineage>
        <taxon>Bacteria</taxon>
        <taxon>Bacillati</taxon>
        <taxon>Bacillota</taxon>
        <taxon>Bacilli</taxon>
        <taxon>Lactobacillales</taxon>
        <taxon>Lactobacillaceae</taxon>
        <taxon>Convivina</taxon>
    </lineage>
</organism>
<feature type="transmembrane region" description="Helical" evidence="6">
    <location>
        <begin position="166"/>
        <end position="187"/>
    </location>
</feature>
<evidence type="ECO:0000256" key="2">
    <source>
        <dbReference type="ARBA" id="ARBA00022448"/>
    </source>
</evidence>
<dbReference type="Gene3D" id="1.20.1250.20">
    <property type="entry name" value="MFS general substrate transporter like domains"/>
    <property type="match status" value="1"/>
</dbReference>
<dbReference type="Gene3D" id="1.20.1720.10">
    <property type="entry name" value="Multidrug resistance protein D"/>
    <property type="match status" value="1"/>
</dbReference>
<dbReference type="Pfam" id="PF07690">
    <property type="entry name" value="MFS_1"/>
    <property type="match status" value="1"/>
</dbReference>
<keyword evidence="2" id="KW-0813">Transport</keyword>
<dbReference type="PANTHER" id="PTHR42718">
    <property type="entry name" value="MAJOR FACILITATOR SUPERFAMILY MULTIDRUG TRANSPORTER MFSC"/>
    <property type="match status" value="1"/>
</dbReference>
<evidence type="ECO:0000256" key="1">
    <source>
        <dbReference type="ARBA" id="ARBA00004651"/>
    </source>
</evidence>
<proteinExistence type="predicted"/>
<feature type="transmembrane region" description="Helical" evidence="6">
    <location>
        <begin position="260"/>
        <end position="280"/>
    </location>
</feature>
<dbReference type="RefSeq" id="WP_248706032.1">
    <property type="nucleotide sequence ID" value="NZ_CAKOET010000002.1"/>
</dbReference>
<feature type="transmembrane region" description="Helical" evidence="6">
    <location>
        <begin position="230"/>
        <end position="248"/>
    </location>
</feature>
<comment type="subcellular location">
    <subcellularLocation>
        <location evidence="1">Cell membrane</location>
        <topology evidence="1">Multi-pass membrane protein</topology>
    </subcellularLocation>
</comment>
<evidence type="ECO:0000256" key="4">
    <source>
        <dbReference type="ARBA" id="ARBA00022989"/>
    </source>
</evidence>
<dbReference type="InterPro" id="IPR020846">
    <property type="entry name" value="MFS_dom"/>
</dbReference>
<dbReference type="InterPro" id="IPR011701">
    <property type="entry name" value="MFS"/>
</dbReference>
<accession>A0ABN8H8H6</accession>
<feature type="transmembrane region" description="Helical" evidence="6">
    <location>
        <begin position="109"/>
        <end position="127"/>
    </location>
</feature>
<evidence type="ECO:0000313" key="9">
    <source>
        <dbReference type="Proteomes" id="UP000838102"/>
    </source>
</evidence>
<dbReference type="InterPro" id="IPR036259">
    <property type="entry name" value="MFS_trans_sf"/>
</dbReference>
<feature type="transmembrane region" description="Helical" evidence="6">
    <location>
        <begin position="139"/>
        <end position="160"/>
    </location>
</feature>
<dbReference type="PANTHER" id="PTHR42718:SF9">
    <property type="entry name" value="MAJOR FACILITATOR SUPERFAMILY MULTIDRUG TRANSPORTER MFSC"/>
    <property type="match status" value="1"/>
</dbReference>
<evidence type="ECO:0000256" key="3">
    <source>
        <dbReference type="ARBA" id="ARBA00022692"/>
    </source>
</evidence>
<evidence type="ECO:0000313" key="8">
    <source>
        <dbReference type="EMBL" id="CAH1852585.1"/>
    </source>
</evidence>
<feature type="transmembrane region" description="Helical" evidence="6">
    <location>
        <begin position="300"/>
        <end position="320"/>
    </location>
</feature>
<dbReference type="Proteomes" id="UP000838102">
    <property type="component" value="Unassembled WGS sequence"/>
</dbReference>
<evidence type="ECO:0000256" key="5">
    <source>
        <dbReference type="ARBA" id="ARBA00023136"/>
    </source>
</evidence>
<keyword evidence="4 6" id="KW-1133">Transmembrane helix</keyword>
<feature type="transmembrane region" description="Helical" evidence="6">
    <location>
        <begin position="83"/>
        <end position="103"/>
    </location>
</feature>
<feature type="transmembrane region" description="Helical" evidence="6">
    <location>
        <begin position="332"/>
        <end position="350"/>
    </location>
</feature>
<feature type="transmembrane region" description="Helical" evidence="6">
    <location>
        <begin position="7"/>
        <end position="28"/>
    </location>
</feature>
<sequence length="464" mass="50210">MAAEKQLTLRLILSILSIALLGFTDIMLETALNVSFPTIMTELSVNSATVQWLTSGVILLTSLVIILSPWLKKNFTNRSQFMVAGIISVIGIAIDAVSNSFWLILFGRLLQGIGGGVGLPLMNNVVFEQVPERKRGTMIGLASLIVSFAPALGPAFGGFLTEHYGWHMVFWVVLPVQILSLGLGWFTIKQLDSLVKERLDLIGWVLLSAFFVSGILAIEHISSNGFTDPVSLITLTIMLLGLVGYCLYARKQTHPLLDLAIFKSNIFAYAVAAAFTIQTINLTFNYAIPMGLQLVLHQSSQVAGFALFPGAIGFAFMSILSGNLYDRYGAKLPNALGLSLFGAGMLWMVLMPFTVLNMTLGFGLVQLGAGCWFGNNMTNAVSHVARKFHSAGNSIFAASNNYSAAIGIALAAGIISAFQSQSTNIAQATETAISWTYRLDLLLMIFAFCFSIIAIRNSYQTKAD</sequence>
<keyword evidence="3 6" id="KW-0812">Transmembrane</keyword>
<comment type="caution">
    <text evidence="8">The sequence shown here is derived from an EMBL/GenBank/DDBJ whole genome shotgun (WGS) entry which is preliminary data.</text>
</comment>
<dbReference type="EMBL" id="CAKOEU010000002">
    <property type="protein sequence ID" value="CAH1852585.1"/>
    <property type="molecule type" value="Genomic_DNA"/>
</dbReference>
<keyword evidence="5 6" id="KW-0472">Membrane</keyword>
<protein>
    <submittedName>
        <fullName evidence="8">Transport protein HsrA</fullName>
    </submittedName>
</protein>
<feature type="transmembrane region" description="Helical" evidence="6">
    <location>
        <begin position="395"/>
        <end position="415"/>
    </location>
</feature>
<name>A0ABN8H8H6_9LACO</name>
<feature type="domain" description="Major facilitator superfamily (MFS) profile" evidence="7">
    <location>
        <begin position="10"/>
        <end position="459"/>
    </location>
</feature>
<evidence type="ECO:0000259" key="7">
    <source>
        <dbReference type="PROSITE" id="PS50850"/>
    </source>
</evidence>
<dbReference type="SUPFAM" id="SSF103473">
    <property type="entry name" value="MFS general substrate transporter"/>
    <property type="match status" value="1"/>
</dbReference>
<keyword evidence="9" id="KW-1185">Reference proteome</keyword>
<feature type="transmembrane region" description="Helical" evidence="6">
    <location>
        <begin position="199"/>
        <end position="218"/>
    </location>
</feature>
<feature type="transmembrane region" description="Helical" evidence="6">
    <location>
        <begin position="356"/>
        <end position="374"/>
    </location>
</feature>
<evidence type="ECO:0000256" key="6">
    <source>
        <dbReference type="SAM" id="Phobius"/>
    </source>
</evidence>
<dbReference type="PROSITE" id="PS50850">
    <property type="entry name" value="MFS"/>
    <property type="match status" value="1"/>
</dbReference>
<gene>
    <name evidence="8" type="primary">hsrA_2</name>
    <name evidence="8" type="ORF">LMG032447_00616</name>
</gene>
<reference evidence="8" key="1">
    <citation type="submission" date="2022-03" db="EMBL/GenBank/DDBJ databases">
        <authorList>
            <person name="Hettiarachchi G."/>
        </authorList>
    </citation>
    <scope>NUCLEOTIDE SEQUENCE</scope>
    <source>
        <strain evidence="8">LMG 32447</strain>
    </source>
</reference>
<feature type="transmembrane region" description="Helical" evidence="6">
    <location>
        <begin position="435"/>
        <end position="455"/>
    </location>
</feature>
<dbReference type="PRINTS" id="PR01036">
    <property type="entry name" value="TCRTETB"/>
</dbReference>
<feature type="transmembrane region" description="Helical" evidence="6">
    <location>
        <begin position="48"/>
        <end position="71"/>
    </location>
</feature>